<gene>
    <name evidence="2" type="ORF">ACFQU0_17990</name>
</gene>
<comment type="caution">
    <text evidence="2">The sequence shown here is derived from an EMBL/GenBank/DDBJ whole genome shotgun (WGS) entry which is preliminary data.</text>
</comment>
<feature type="signal peptide" evidence="1">
    <location>
        <begin position="1"/>
        <end position="25"/>
    </location>
</feature>
<evidence type="ECO:0000313" key="2">
    <source>
        <dbReference type="EMBL" id="MFC7462322.1"/>
    </source>
</evidence>
<dbReference type="Proteomes" id="UP001596457">
    <property type="component" value="Unassembled WGS sequence"/>
</dbReference>
<proteinExistence type="predicted"/>
<sequence length="281" mass="31518">MKKLKLSLAALIAALVCVFGSTAYAQSQAENEKRMKKVCAFPRDKVCAWASRLAKESQSSPTLLRAPNGMLVLPAREFGPALIFPIEVKWTHAEFDWLIRQGKTPGVVLETMKKELRAKALEGCRQWPADQGPALFLRGDGVIVFEYVSLDDIVIDSFAIKRCDKDAIVDVPFERGSEIILQDRKLMVEKWDSSQRTYLLAGGSSKCDLSESGTPLSPWGNRRKYEEVASVNPVERWHVITALFEDGTTETLFHFRDLAGCKRFIARMDGVTPVPNRLAQR</sequence>
<reference evidence="3" key="1">
    <citation type="journal article" date="2019" name="Int. J. Syst. Evol. Microbiol.">
        <title>The Global Catalogue of Microorganisms (GCM) 10K type strain sequencing project: providing services to taxonomists for standard genome sequencing and annotation.</title>
        <authorList>
            <consortium name="The Broad Institute Genomics Platform"/>
            <consortium name="The Broad Institute Genome Sequencing Center for Infectious Disease"/>
            <person name="Wu L."/>
            <person name="Ma J."/>
        </authorList>
    </citation>
    <scope>NUCLEOTIDE SEQUENCE [LARGE SCALE GENOMIC DNA]</scope>
    <source>
        <strain evidence="3">CCUG 53903</strain>
    </source>
</reference>
<feature type="chain" id="PRO_5046046822" evidence="1">
    <location>
        <begin position="26"/>
        <end position="281"/>
    </location>
</feature>
<accession>A0ABW2SHA8</accession>
<organism evidence="2 3">
    <name type="scientific">Hydrogenophaga defluvii</name>
    <dbReference type="NCBI Taxonomy" id="249410"/>
    <lineage>
        <taxon>Bacteria</taxon>
        <taxon>Pseudomonadati</taxon>
        <taxon>Pseudomonadota</taxon>
        <taxon>Betaproteobacteria</taxon>
        <taxon>Burkholderiales</taxon>
        <taxon>Comamonadaceae</taxon>
        <taxon>Hydrogenophaga</taxon>
    </lineage>
</organism>
<evidence type="ECO:0000256" key="1">
    <source>
        <dbReference type="SAM" id="SignalP"/>
    </source>
</evidence>
<keyword evidence="1" id="KW-0732">Signal</keyword>
<name>A0ABW2SHA8_9BURK</name>
<protein>
    <submittedName>
        <fullName evidence="2">Uncharacterized protein</fullName>
    </submittedName>
</protein>
<evidence type="ECO:0000313" key="3">
    <source>
        <dbReference type="Proteomes" id="UP001596457"/>
    </source>
</evidence>
<dbReference type="EMBL" id="JBHTBZ010000062">
    <property type="protein sequence ID" value="MFC7462322.1"/>
    <property type="molecule type" value="Genomic_DNA"/>
</dbReference>
<keyword evidence="3" id="KW-1185">Reference proteome</keyword>
<dbReference type="RefSeq" id="WP_382203112.1">
    <property type="nucleotide sequence ID" value="NZ_JBHTBZ010000062.1"/>
</dbReference>